<feature type="compositionally biased region" description="Pro residues" evidence="2">
    <location>
        <begin position="386"/>
        <end position="395"/>
    </location>
</feature>
<evidence type="ECO:0000256" key="1">
    <source>
        <dbReference type="SAM" id="Coils"/>
    </source>
</evidence>
<keyword evidence="4" id="KW-1185">Reference proteome</keyword>
<feature type="region of interest" description="Disordered" evidence="2">
    <location>
        <begin position="379"/>
        <end position="412"/>
    </location>
</feature>
<dbReference type="EMBL" id="JAFNEN010000137">
    <property type="protein sequence ID" value="KAG8192621.1"/>
    <property type="molecule type" value="Genomic_DNA"/>
</dbReference>
<feature type="coiled-coil region" evidence="1">
    <location>
        <begin position="302"/>
        <end position="366"/>
    </location>
</feature>
<feature type="compositionally biased region" description="Basic and acidic residues" evidence="2">
    <location>
        <begin position="203"/>
        <end position="220"/>
    </location>
</feature>
<gene>
    <name evidence="3" type="ORF">JTE90_017186</name>
</gene>
<reference evidence="3 4" key="1">
    <citation type="journal article" date="2022" name="Nat. Ecol. Evol.">
        <title>A masculinizing supergene underlies an exaggerated male reproductive morph in a spider.</title>
        <authorList>
            <person name="Hendrickx F."/>
            <person name="De Corte Z."/>
            <person name="Sonet G."/>
            <person name="Van Belleghem S.M."/>
            <person name="Kostlbacher S."/>
            <person name="Vangestel C."/>
        </authorList>
    </citation>
    <scope>NUCLEOTIDE SEQUENCE [LARGE SCALE GENOMIC DNA]</scope>
    <source>
        <strain evidence="3">W744_W776</strain>
    </source>
</reference>
<protein>
    <submittedName>
        <fullName evidence="3">Uncharacterized protein</fullName>
    </submittedName>
</protein>
<sequence length="470" mass="54936">MSVSLGEVEAFVAACRERLEADRRELQDEQERTSALYQQVQNYAQEEKENSPVLYTGAESRPTSSRSTIREENFPSHLSSLFGEEEEFFPFKEDEGRRRRLAQERQNEYNTFLRRKEETEAARKKVAEEKVAPRSILESVDYDKVLARMKAQEAQFRNVNRAEPSLEESSSSLHFSPVQKYTPEQKKSVSVVSNGPYHTNKYLVERDKDFSRPQSSDRKVFHAPTSTSTISKNVETHPTPKRQNDTSRPESSGKKTYQSPVGEHQRRGGGGDPLRDANGNLITTRGYLSFPSQQQNLHRNQQMFYREQLQQQIEERRALEAEERRRLREEEEALARRAEEQRLRMLREYEEEQAKSLRKNEQRESERQRQLEEYKLREAALRQKRAPPPPVPEVPVPMERPKSPPIPAVRSKTILNNTPPILVDVKPENVFSSLSEIRRSLMQEQPQKDFKNSYEVMNRRTVLDDDEELE</sequence>
<dbReference type="AlphaFoldDB" id="A0AAV6V8L9"/>
<accession>A0AAV6V8L9</accession>
<name>A0AAV6V8L9_9ARAC</name>
<evidence type="ECO:0000313" key="4">
    <source>
        <dbReference type="Proteomes" id="UP000827092"/>
    </source>
</evidence>
<evidence type="ECO:0000256" key="2">
    <source>
        <dbReference type="SAM" id="MobiDB-lite"/>
    </source>
</evidence>
<feature type="region of interest" description="Disordered" evidence="2">
    <location>
        <begin position="43"/>
        <end position="76"/>
    </location>
</feature>
<proteinExistence type="predicted"/>
<feature type="compositionally biased region" description="Basic and acidic residues" evidence="2">
    <location>
        <begin position="242"/>
        <end position="253"/>
    </location>
</feature>
<evidence type="ECO:0000313" key="3">
    <source>
        <dbReference type="EMBL" id="KAG8192621.1"/>
    </source>
</evidence>
<organism evidence="3 4">
    <name type="scientific">Oedothorax gibbosus</name>
    <dbReference type="NCBI Taxonomy" id="931172"/>
    <lineage>
        <taxon>Eukaryota</taxon>
        <taxon>Metazoa</taxon>
        <taxon>Ecdysozoa</taxon>
        <taxon>Arthropoda</taxon>
        <taxon>Chelicerata</taxon>
        <taxon>Arachnida</taxon>
        <taxon>Araneae</taxon>
        <taxon>Araneomorphae</taxon>
        <taxon>Entelegynae</taxon>
        <taxon>Araneoidea</taxon>
        <taxon>Linyphiidae</taxon>
        <taxon>Erigoninae</taxon>
        <taxon>Oedothorax</taxon>
    </lineage>
</organism>
<feature type="region of interest" description="Disordered" evidence="2">
    <location>
        <begin position="161"/>
        <end position="280"/>
    </location>
</feature>
<comment type="caution">
    <text evidence="3">The sequence shown here is derived from an EMBL/GenBank/DDBJ whole genome shotgun (WGS) entry which is preliminary data.</text>
</comment>
<dbReference type="Proteomes" id="UP000827092">
    <property type="component" value="Unassembled WGS sequence"/>
</dbReference>
<feature type="compositionally biased region" description="Polar residues" evidence="2">
    <location>
        <begin position="188"/>
        <end position="197"/>
    </location>
</feature>
<keyword evidence="1" id="KW-0175">Coiled coil</keyword>
<feature type="compositionally biased region" description="Polar residues" evidence="2">
    <location>
        <begin position="224"/>
        <end position="233"/>
    </location>
</feature>